<keyword evidence="4 12" id="KW-0285">Flavoprotein</keyword>
<organism evidence="15 16">
    <name type="scientific">Hydrogenophaga electricum</name>
    <dbReference type="NCBI Taxonomy" id="1230953"/>
    <lineage>
        <taxon>Bacteria</taxon>
        <taxon>Pseudomonadati</taxon>
        <taxon>Pseudomonadota</taxon>
        <taxon>Betaproteobacteria</taxon>
        <taxon>Burkholderiales</taxon>
        <taxon>Comamonadaceae</taxon>
        <taxon>Hydrogenophaga</taxon>
    </lineage>
</organism>
<evidence type="ECO:0000256" key="6">
    <source>
        <dbReference type="ARBA" id="ARBA00022694"/>
    </source>
</evidence>
<dbReference type="InterPro" id="IPR001269">
    <property type="entry name" value="DUS_fam"/>
</dbReference>
<evidence type="ECO:0000256" key="12">
    <source>
        <dbReference type="HAMAP-Rule" id="MF_02042"/>
    </source>
</evidence>
<dbReference type="Gene3D" id="3.20.20.70">
    <property type="entry name" value="Aldolase class I"/>
    <property type="match status" value="1"/>
</dbReference>
<evidence type="ECO:0000256" key="9">
    <source>
        <dbReference type="ARBA" id="ARBA00023002"/>
    </source>
</evidence>
<keyword evidence="6 12" id="KW-0819">tRNA processing</keyword>
<feature type="binding site" evidence="12">
    <location>
        <begin position="260"/>
        <end position="261"/>
    </location>
    <ligand>
        <name>FMN</name>
        <dbReference type="ChEBI" id="CHEBI:58210"/>
    </ligand>
</feature>
<evidence type="ECO:0000256" key="2">
    <source>
        <dbReference type="ARBA" id="ARBA00002790"/>
    </source>
</evidence>
<proteinExistence type="inferred from homology"/>
<dbReference type="PANTHER" id="PTHR45846">
    <property type="entry name" value="TRNA-DIHYDROURIDINE(47) SYNTHASE [NAD(P)(+)]-LIKE"/>
    <property type="match status" value="1"/>
</dbReference>
<evidence type="ECO:0000256" key="5">
    <source>
        <dbReference type="ARBA" id="ARBA00022643"/>
    </source>
</evidence>
<dbReference type="Pfam" id="PF01207">
    <property type="entry name" value="Dus"/>
    <property type="match status" value="1"/>
</dbReference>
<feature type="binding site" evidence="12">
    <location>
        <begin position="49"/>
        <end position="51"/>
    </location>
    <ligand>
        <name>FMN</name>
        <dbReference type="ChEBI" id="CHEBI:58210"/>
    </ligand>
</feature>
<dbReference type="InterPro" id="IPR018517">
    <property type="entry name" value="tRNA_hU_synthase_CS"/>
</dbReference>
<gene>
    <name evidence="12 15" type="primary">dusB</name>
    <name evidence="15" type="ORF">GCM10007935_29030</name>
</gene>
<dbReference type="InterPro" id="IPR013785">
    <property type="entry name" value="Aldolase_TIM"/>
</dbReference>
<dbReference type="EC" id="1.3.1.-" evidence="12"/>
<dbReference type="InterPro" id="IPR032887">
    <property type="entry name" value="DusB"/>
</dbReference>
<comment type="caution">
    <text evidence="15">The sequence shown here is derived from an EMBL/GenBank/DDBJ whole genome shotgun (WGS) entry which is preliminary data.</text>
</comment>
<evidence type="ECO:0000259" key="14">
    <source>
        <dbReference type="Pfam" id="PF01207"/>
    </source>
</evidence>
<dbReference type="HAMAP" id="MF_02042">
    <property type="entry name" value="DusB_subfam"/>
    <property type="match status" value="1"/>
</dbReference>
<dbReference type="PROSITE" id="PS01136">
    <property type="entry name" value="UPF0034"/>
    <property type="match status" value="1"/>
</dbReference>
<evidence type="ECO:0000256" key="7">
    <source>
        <dbReference type="ARBA" id="ARBA00022857"/>
    </source>
</evidence>
<keyword evidence="3 12" id="KW-0820">tRNA-binding</keyword>
<evidence type="ECO:0000256" key="13">
    <source>
        <dbReference type="PIRNR" id="PIRNR006621"/>
    </source>
</evidence>
<dbReference type="PANTHER" id="PTHR45846:SF1">
    <property type="entry name" value="TRNA-DIHYDROURIDINE(47) SYNTHASE [NAD(P)(+)]-LIKE"/>
    <property type="match status" value="1"/>
</dbReference>
<feature type="active site" description="Proton donor" evidence="12">
    <location>
        <position position="133"/>
    </location>
</feature>
<evidence type="ECO:0000256" key="11">
    <source>
        <dbReference type="ARBA" id="ARBA00048802"/>
    </source>
</evidence>
<dbReference type="SUPFAM" id="SSF51395">
    <property type="entry name" value="FMN-linked oxidoreductases"/>
    <property type="match status" value="1"/>
</dbReference>
<dbReference type="Proteomes" id="UP001156903">
    <property type="component" value="Unassembled WGS sequence"/>
</dbReference>
<keyword evidence="8 12" id="KW-0694">RNA-binding</keyword>
<accession>A0ABQ6C565</accession>
<keyword evidence="5 12" id="KW-0288">FMN</keyword>
<evidence type="ECO:0000313" key="16">
    <source>
        <dbReference type="Proteomes" id="UP001156903"/>
    </source>
</evidence>
<dbReference type="InterPro" id="IPR035587">
    <property type="entry name" value="DUS-like_FMN-bd"/>
</dbReference>
<keyword evidence="7 12" id="KW-0521">NADP</keyword>
<dbReference type="PIRSF" id="PIRSF006621">
    <property type="entry name" value="Dus"/>
    <property type="match status" value="1"/>
</dbReference>
<evidence type="ECO:0000256" key="3">
    <source>
        <dbReference type="ARBA" id="ARBA00022555"/>
    </source>
</evidence>
<feature type="binding site" evidence="12">
    <location>
        <position position="103"/>
    </location>
    <ligand>
        <name>FMN</name>
        <dbReference type="ChEBI" id="CHEBI:58210"/>
    </ligand>
</feature>
<dbReference type="InterPro" id="IPR004652">
    <property type="entry name" value="DusB-like"/>
</dbReference>
<keyword evidence="9 12" id="KW-0560">Oxidoreductase</keyword>
<comment type="similarity">
    <text evidence="12">Belongs to the Dus family. DusB subfamily.</text>
</comment>
<sequence>MRVPRPFPPGPPMLAPGSSLPAATTEFSAFARAMQLGPYTLPNALFVAPMAGVTDRPFRKLCKRLGAGYAVSEMVTSRPDLQDSLKTSRRADHRGEPAPIAVQIAGTDAQMMADAARYNIDRGAQIIDINMGCPAKKVCNKWAGSALMQDEALALAIVEAVVAACAPQGVPVTLKMRTGWCASVQNAPTIALAAEAAGVQMLTVHGRTREQGYSGRAEHDTVAQIKSRVRIPVVANGDIDSPEKAAAVLRQTGADALMIGRAAQGRPWIFREIAHHLTTGGHLPPPDLGEVKGWLLEHLAEHHELYGEFTGVRSARKHLGWYARSLPVPAAEAEAFRRRVNALTTADAQVHCVGEALDAWAAGLALDGRPLPAPEEEPLWRLAA</sequence>
<name>A0ABQ6C565_9BURK</name>
<dbReference type="NCBIfam" id="TIGR00737">
    <property type="entry name" value="nifR3_yhdG"/>
    <property type="match status" value="1"/>
</dbReference>
<protein>
    <recommendedName>
        <fullName evidence="12">tRNA-dihydrouridine synthase B</fullName>
        <ecNumber evidence="12">1.3.1.-</ecNumber>
    </recommendedName>
</protein>
<comment type="similarity">
    <text evidence="13">Belongs to the dus family.</text>
</comment>
<dbReference type="CDD" id="cd02801">
    <property type="entry name" value="DUS_like_FMN"/>
    <property type="match status" value="1"/>
</dbReference>
<feature type="binding site" evidence="12">
    <location>
        <position position="175"/>
    </location>
    <ligand>
        <name>FMN</name>
        <dbReference type="ChEBI" id="CHEBI:58210"/>
    </ligand>
</feature>
<dbReference type="Gene3D" id="1.10.1200.80">
    <property type="entry name" value="Putative flavin oxidoreducatase, domain 2"/>
    <property type="match status" value="1"/>
</dbReference>
<evidence type="ECO:0000256" key="1">
    <source>
        <dbReference type="ARBA" id="ARBA00001917"/>
    </source>
</evidence>
<evidence type="ECO:0000256" key="8">
    <source>
        <dbReference type="ARBA" id="ARBA00022884"/>
    </source>
</evidence>
<feature type="binding site" evidence="12">
    <location>
        <begin position="236"/>
        <end position="238"/>
    </location>
    <ligand>
        <name>FMN</name>
        <dbReference type="ChEBI" id="CHEBI:58210"/>
    </ligand>
</feature>
<evidence type="ECO:0000256" key="4">
    <source>
        <dbReference type="ARBA" id="ARBA00022630"/>
    </source>
</evidence>
<reference evidence="16" key="1">
    <citation type="journal article" date="2019" name="Int. J. Syst. Evol. Microbiol.">
        <title>The Global Catalogue of Microorganisms (GCM) 10K type strain sequencing project: providing services to taxonomists for standard genome sequencing and annotation.</title>
        <authorList>
            <consortium name="The Broad Institute Genomics Platform"/>
            <consortium name="The Broad Institute Genome Sequencing Center for Infectious Disease"/>
            <person name="Wu L."/>
            <person name="Ma J."/>
        </authorList>
    </citation>
    <scope>NUCLEOTIDE SEQUENCE [LARGE SCALE GENOMIC DNA]</scope>
    <source>
        <strain evidence="16">NBRC 109341</strain>
    </source>
</reference>
<evidence type="ECO:0000256" key="10">
    <source>
        <dbReference type="ARBA" id="ARBA00048205"/>
    </source>
</evidence>
<keyword evidence="16" id="KW-1185">Reference proteome</keyword>
<dbReference type="InterPro" id="IPR024036">
    <property type="entry name" value="tRNA-dHydroUridine_Synthase_C"/>
</dbReference>
<dbReference type="EMBL" id="BSPB01000026">
    <property type="protein sequence ID" value="GLS15467.1"/>
    <property type="molecule type" value="Genomic_DNA"/>
</dbReference>
<feature type="domain" description="DUS-like FMN-binding" evidence="14">
    <location>
        <begin position="47"/>
        <end position="351"/>
    </location>
</feature>
<comment type="catalytic activity">
    <reaction evidence="10 12">
        <text>a 5,6-dihydrouridine in tRNA + NADP(+) = a uridine in tRNA + NADPH + H(+)</text>
        <dbReference type="Rhea" id="RHEA:23624"/>
        <dbReference type="Rhea" id="RHEA-COMP:13339"/>
        <dbReference type="Rhea" id="RHEA-COMP:13887"/>
        <dbReference type="ChEBI" id="CHEBI:15378"/>
        <dbReference type="ChEBI" id="CHEBI:57783"/>
        <dbReference type="ChEBI" id="CHEBI:58349"/>
        <dbReference type="ChEBI" id="CHEBI:65315"/>
        <dbReference type="ChEBI" id="CHEBI:74443"/>
    </reaction>
</comment>
<comment type="function">
    <text evidence="2 12 13">Catalyzes the synthesis of 5,6-dihydrouridine (D), a modified base found in the D-loop of most tRNAs, via the reduction of the C5-C6 double bond in target uridines.</text>
</comment>
<evidence type="ECO:0000313" key="15">
    <source>
        <dbReference type="EMBL" id="GLS15467.1"/>
    </source>
</evidence>
<comment type="catalytic activity">
    <reaction evidence="11 12">
        <text>a 5,6-dihydrouridine in tRNA + NAD(+) = a uridine in tRNA + NADH + H(+)</text>
        <dbReference type="Rhea" id="RHEA:54452"/>
        <dbReference type="Rhea" id="RHEA-COMP:13339"/>
        <dbReference type="Rhea" id="RHEA-COMP:13887"/>
        <dbReference type="ChEBI" id="CHEBI:15378"/>
        <dbReference type="ChEBI" id="CHEBI:57540"/>
        <dbReference type="ChEBI" id="CHEBI:57945"/>
        <dbReference type="ChEBI" id="CHEBI:65315"/>
        <dbReference type="ChEBI" id="CHEBI:74443"/>
    </reaction>
</comment>
<comment type="cofactor">
    <cofactor evidence="1 12 13">
        <name>FMN</name>
        <dbReference type="ChEBI" id="CHEBI:58210"/>
    </cofactor>
</comment>